<evidence type="ECO:0000259" key="2">
    <source>
        <dbReference type="Pfam" id="PF17936"/>
    </source>
</evidence>
<keyword evidence="1" id="KW-0732">Signal</keyword>
<comment type="caution">
    <text evidence="3">The sequence shown here is derived from an EMBL/GenBank/DDBJ whole genome shotgun (WGS) entry which is preliminary data.</text>
</comment>
<evidence type="ECO:0000313" key="4">
    <source>
        <dbReference type="Proteomes" id="UP001201463"/>
    </source>
</evidence>
<keyword evidence="4" id="KW-1185">Reference proteome</keyword>
<dbReference type="PROSITE" id="PS51257">
    <property type="entry name" value="PROKAR_LIPOPROTEIN"/>
    <property type="match status" value="1"/>
</dbReference>
<name>A0ABS8XCP4_9BURK</name>
<dbReference type="Pfam" id="PF17936">
    <property type="entry name" value="Big_6"/>
    <property type="match status" value="1"/>
</dbReference>
<evidence type="ECO:0000313" key="3">
    <source>
        <dbReference type="EMBL" id="MCE4536757.1"/>
    </source>
</evidence>
<dbReference type="InterPro" id="IPR041498">
    <property type="entry name" value="Big_6"/>
</dbReference>
<feature type="domain" description="Bacterial Ig" evidence="2">
    <location>
        <begin position="34"/>
        <end position="101"/>
    </location>
</feature>
<proteinExistence type="predicted"/>
<dbReference type="EMBL" id="JAJTWT010000002">
    <property type="protein sequence ID" value="MCE4536757.1"/>
    <property type="molecule type" value="Genomic_DNA"/>
</dbReference>
<feature type="signal peptide" evidence="1">
    <location>
        <begin position="1"/>
        <end position="22"/>
    </location>
</feature>
<gene>
    <name evidence="3" type="ORF">LXT12_05775</name>
</gene>
<evidence type="ECO:0000256" key="1">
    <source>
        <dbReference type="SAM" id="SignalP"/>
    </source>
</evidence>
<sequence>MQTSNARLVRRFALLALPAALAACGGGSSDSAPAPSTPVSTTLTLKGTAATGAAMANAAVKVSCATGTATATAGANGSFTVSITNGALPCVLTATSSDGATELHSVAAGTGQAETTANITPLSELLVARLAGTDPKSFVASFTATTPISTADVTTAQTALLQTLTAAGVDTTTVGDIVGGALTAGSGTGYDGVLDKLKATVTSAGTTLADLTAAVASTSKLGSATGTSTIGTVLAPAVPDCSGMKSGTLRVVDFSNGSSSLVQVDAVALTATLGGTKYTLTKTAACGYKLNDAAATRVLVSRSGIAVLLQGSGLSGNVLVAVPEQKLDVAAVAGSYDRVQYNQAAFDATVGEFGDTEFAADGQNGVSMNCPQGYGACVKDTQSKGKLVANANGGFDYVENGVSQARVFGFRNASGRMLLIGAEADGTFIALASKDKLALPAVDKATAYWQFTVNTAGLSAITEDSNTVTAVDTAANTATRKFASDSHTDTVSFNTPFDGTRYRAASGCKSSTGGAFNCNGVVQLPFGGFVMTVSSVPTKHFLTVSIDK</sequence>
<dbReference type="RefSeq" id="WP_233390351.1">
    <property type="nucleotide sequence ID" value="NZ_JAJTWT010000002.1"/>
</dbReference>
<organism evidence="3 4">
    <name type="scientific">Pelomonas caseinilytica</name>
    <dbReference type="NCBI Taxonomy" id="2906763"/>
    <lineage>
        <taxon>Bacteria</taxon>
        <taxon>Pseudomonadati</taxon>
        <taxon>Pseudomonadota</taxon>
        <taxon>Betaproteobacteria</taxon>
        <taxon>Burkholderiales</taxon>
        <taxon>Sphaerotilaceae</taxon>
        <taxon>Roseateles</taxon>
    </lineage>
</organism>
<protein>
    <submittedName>
        <fullName evidence="3">Ig-like domain-containing protein</fullName>
    </submittedName>
</protein>
<feature type="chain" id="PRO_5046978034" evidence="1">
    <location>
        <begin position="23"/>
        <end position="548"/>
    </location>
</feature>
<dbReference type="Proteomes" id="UP001201463">
    <property type="component" value="Unassembled WGS sequence"/>
</dbReference>
<reference evidence="3 4" key="1">
    <citation type="submission" date="2021-12" db="EMBL/GenBank/DDBJ databases">
        <title>Genome seq of p7.</title>
        <authorList>
            <person name="Seo T."/>
        </authorList>
    </citation>
    <scope>NUCLEOTIDE SEQUENCE [LARGE SCALE GENOMIC DNA]</scope>
    <source>
        <strain evidence="3 4">P7</strain>
    </source>
</reference>
<accession>A0ABS8XCP4</accession>